<evidence type="ECO:0000313" key="8">
    <source>
        <dbReference type="EMBL" id="PIZ70488.1"/>
    </source>
</evidence>
<keyword evidence="2" id="KW-0004">4Fe-4S</keyword>
<dbReference type="PROSITE" id="PS51918">
    <property type="entry name" value="RADICAL_SAM"/>
    <property type="match status" value="1"/>
</dbReference>
<evidence type="ECO:0000256" key="1">
    <source>
        <dbReference type="ARBA" id="ARBA00001966"/>
    </source>
</evidence>
<dbReference type="SUPFAM" id="SSF102114">
    <property type="entry name" value="Radical SAM enzymes"/>
    <property type="match status" value="1"/>
</dbReference>
<sequence length="375" mass="42179">MRLHLEITGICNLHCVCCYNASYNTPDAIKNELSFCEWAKIIDEANRMGCRRYTISGGEPFLAPWLLKLVKCCQAPTIVFTNATMITAATVAMLEEIPMLKGLRISLDGLDAHDKYRLGSRGVDVINIIRLFVGSRLTVGVTTMLSSEILQELMAIYEILRELSIEHWRLDLPFLAGRYQAVVGQFKQGSFEEVVVACRNMISVYLGDGKPFHLGIANMYKSQIADMPYGEFDLEIHPCSYDDVICIKPNGDITVCAAYNLVLGNVREFETLEDAIRKAKSHAFYAIKIKDINQCFDCRYLKLCGAGCRADAFYLKGSDTLPDPVCCSLWPLVETEIFPILPDNEKQSMVKLVNKQGGMPERFEKIDDIVPKKIK</sequence>
<evidence type="ECO:0000256" key="5">
    <source>
        <dbReference type="ARBA" id="ARBA00023004"/>
    </source>
</evidence>
<feature type="domain" description="Radical SAM core" evidence="7">
    <location>
        <begin position="1"/>
        <end position="211"/>
    </location>
</feature>
<reference evidence="9" key="1">
    <citation type="submission" date="2017-09" db="EMBL/GenBank/DDBJ databases">
        <title>Depth-based differentiation of microbial function through sediment-hosted aquifers and enrichment of novel symbionts in the deep terrestrial subsurface.</title>
        <authorList>
            <person name="Probst A.J."/>
            <person name="Ladd B."/>
            <person name="Jarett J.K."/>
            <person name="Geller-Mcgrath D.E."/>
            <person name="Sieber C.M.K."/>
            <person name="Emerson J.B."/>
            <person name="Anantharaman K."/>
            <person name="Thomas B.C."/>
            <person name="Malmstrom R."/>
            <person name="Stieglmeier M."/>
            <person name="Klingl A."/>
            <person name="Woyke T."/>
            <person name="Ryan C.M."/>
            <person name="Banfield J.F."/>
        </authorList>
    </citation>
    <scope>NUCLEOTIDE SEQUENCE [LARGE SCALE GENOMIC DNA]</scope>
</reference>
<dbReference type="InterPro" id="IPR007197">
    <property type="entry name" value="rSAM"/>
</dbReference>
<dbReference type="InterPro" id="IPR013785">
    <property type="entry name" value="Aldolase_TIM"/>
</dbReference>
<dbReference type="GO" id="GO:0003824">
    <property type="term" value="F:catalytic activity"/>
    <property type="evidence" value="ECO:0007669"/>
    <property type="project" value="InterPro"/>
</dbReference>
<dbReference type="PANTHER" id="PTHR11228">
    <property type="entry name" value="RADICAL SAM DOMAIN PROTEIN"/>
    <property type="match status" value="1"/>
</dbReference>
<dbReference type="InterPro" id="IPR017200">
    <property type="entry name" value="PqqE-like"/>
</dbReference>
<keyword evidence="3" id="KW-0949">S-adenosyl-L-methionine</keyword>
<dbReference type="CDD" id="cd01335">
    <property type="entry name" value="Radical_SAM"/>
    <property type="match status" value="1"/>
</dbReference>
<dbReference type="GO" id="GO:0051539">
    <property type="term" value="F:4 iron, 4 sulfur cluster binding"/>
    <property type="evidence" value="ECO:0007669"/>
    <property type="project" value="UniProtKB-KW"/>
</dbReference>
<dbReference type="NCBIfam" id="TIGR04085">
    <property type="entry name" value="rSAM_more_4Fe4S"/>
    <property type="match status" value="1"/>
</dbReference>
<dbReference type="Gene3D" id="3.20.20.70">
    <property type="entry name" value="Aldolase class I"/>
    <property type="match status" value="1"/>
</dbReference>
<dbReference type="PIRSF" id="PIRSF037420">
    <property type="entry name" value="PQQ_syn_pqqE"/>
    <property type="match status" value="1"/>
</dbReference>
<evidence type="ECO:0000256" key="4">
    <source>
        <dbReference type="ARBA" id="ARBA00022723"/>
    </source>
</evidence>
<name>A0A2M7UGX7_9BACT</name>
<evidence type="ECO:0000256" key="6">
    <source>
        <dbReference type="ARBA" id="ARBA00023014"/>
    </source>
</evidence>
<evidence type="ECO:0000259" key="7">
    <source>
        <dbReference type="PROSITE" id="PS51918"/>
    </source>
</evidence>
<dbReference type="InterPro" id="IPR023885">
    <property type="entry name" value="4Fe4S-binding_SPASM_dom"/>
</dbReference>
<dbReference type="Proteomes" id="UP000231071">
    <property type="component" value="Unassembled WGS sequence"/>
</dbReference>
<dbReference type="Pfam" id="PF04055">
    <property type="entry name" value="Radical_SAM"/>
    <property type="match status" value="1"/>
</dbReference>
<dbReference type="SFLD" id="SFLDG01067">
    <property type="entry name" value="SPASM/twitch_domain_containing"/>
    <property type="match status" value="1"/>
</dbReference>
<dbReference type="SFLD" id="SFLDG01386">
    <property type="entry name" value="main_SPASM_domain-containing"/>
    <property type="match status" value="1"/>
</dbReference>
<gene>
    <name evidence="8" type="ORF">COY09_02895</name>
</gene>
<dbReference type="SFLD" id="SFLDS00029">
    <property type="entry name" value="Radical_SAM"/>
    <property type="match status" value="1"/>
</dbReference>
<keyword evidence="5" id="KW-0408">Iron</keyword>
<comment type="caution">
    <text evidence="8">The sequence shown here is derived from an EMBL/GenBank/DDBJ whole genome shotgun (WGS) entry which is preliminary data.</text>
</comment>
<keyword evidence="4" id="KW-0479">Metal-binding</keyword>
<proteinExistence type="predicted"/>
<comment type="cofactor">
    <cofactor evidence="1">
        <name>[4Fe-4S] cluster</name>
        <dbReference type="ChEBI" id="CHEBI:49883"/>
    </cofactor>
</comment>
<dbReference type="AlphaFoldDB" id="A0A2M7UGX7"/>
<dbReference type="InterPro" id="IPR050377">
    <property type="entry name" value="Radical_SAM_PqqE_MftC-like"/>
</dbReference>
<dbReference type="GO" id="GO:0046872">
    <property type="term" value="F:metal ion binding"/>
    <property type="evidence" value="ECO:0007669"/>
    <property type="project" value="UniProtKB-KW"/>
</dbReference>
<dbReference type="PANTHER" id="PTHR11228:SF7">
    <property type="entry name" value="PQQA PEPTIDE CYCLASE"/>
    <property type="match status" value="1"/>
</dbReference>
<dbReference type="EMBL" id="PFOI01000049">
    <property type="protein sequence ID" value="PIZ70488.1"/>
    <property type="molecule type" value="Genomic_DNA"/>
</dbReference>
<organism evidence="8 9">
    <name type="scientific">Candidatus Portnoybacteria bacterium CG_4_10_14_0_2_um_filter_39_11</name>
    <dbReference type="NCBI Taxonomy" id="1974797"/>
    <lineage>
        <taxon>Bacteria</taxon>
        <taxon>Candidatus Portnoyibacteriota</taxon>
    </lineage>
</organism>
<evidence type="ECO:0000313" key="9">
    <source>
        <dbReference type="Proteomes" id="UP000231071"/>
    </source>
</evidence>
<evidence type="ECO:0000256" key="2">
    <source>
        <dbReference type="ARBA" id="ARBA00022485"/>
    </source>
</evidence>
<evidence type="ECO:0000256" key="3">
    <source>
        <dbReference type="ARBA" id="ARBA00022691"/>
    </source>
</evidence>
<accession>A0A2M7UGX7</accession>
<protein>
    <recommendedName>
        <fullName evidence="7">Radical SAM core domain-containing protein</fullName>
    </recommendedName>
</protein>
<dbReference type="InterPro" id="IPR058240">
    <property type="entry name" value="rSAM_sf"/>
</dbReference>
<keyword evidence="6" id="KW-0411">Iron-sulfur</keyword>